<dbReference type="STRING" id="1130080.SAMN04488113_12112"/>
<name>A0A1H6TRT6_9LACT</name>
<proteinExistence type="predicted"/>
<accession>A0A1H6TRT6</accession>
<evidence type="ECO:0000313" key="2">
    <source>
        <dbReference type="Proteomes" id="UP000198564"/>
    </source>
</evidence>
<sequence length="340" mass="37488">MTKEMIRNLAKKTFLALQNPYDTVVTTYPQVIDKVTDLPFSYIGVKNRPEIPYSLIESFESTGRYGLHTKDTYSLGGRAIDVSIKNPITGKPMTGSSSGTAINVLTGINDLGIGTDGGGSVLAPAISLNLFSFISPSICSEHTNKFIKHSTDSHSFTPSIGFITREFEELKIAIQTIISLPTSKENTIQNKVLIINDAMNNLRMPSYNWASTKIDLNASREKLISFLENNLSLYDVILSKEGPVDFQGLGDTVLGHMGHQAKKYQFKGNKGLIRVANMAGAAAVSIPTKDHAISYVLICRDTPSNIQTMLELAAKLSLKQDDLLKRYFMNFNHYFSDGFN</sequence>
<dbReference type="AlphaFoldDB" id="A0A1H6TRT6"/>
<dbReference type="SUPFAM" id="SSF75304">
    <property type="entry name" value="Amidase signature (AS) enzymes"/>
    <property type="match status" value="1"/>
</dbReference>
<dbReference type="Gene3D" id="3.90.1300.10">
    <property type="entry name" value="Amidase signature (AS) domain"/>
    <property type="match status" value="1"/>
</dbReference>
<evidence type="ECO:0000313" key="1">
    <source>
        <dbReference type="EMBL" id="SEI79937.1"/>
    </source>
</evidence>
<keyword evidence="2" id="KW-1185">Reference proteome</keyword>
<organism evidence="1 2">
    <name type="scientific">Alkalibacterium gilvum</name>
    <dbReference type="NCBI Taxonomy" id="1130080"/>
    <lineage>
        <taxon>Bacteria</taxon>
        <taxon>Bacillati</taxon>
        <taxon>Bacillota</taxon>
        <taxon>Bacilli</taxon>
        <taxon>Lactobacillales</taxon>
        <taxon>Carnobacteriaceae</taxon>
        <taxon>Alkalibacterium</taxon>
    </lineage>
</organism>
<dbReference type="Proteomes" id="UP000198564">
    <property type="component" value="Unassembled WGS sequence"/>
</dbReference>
<protein>
    <submittedName>
        <fullName evidence="1">Amidase</fullName>
    </submittedName>
</protein>
<dbReference type="RefSeq" id="WP_091634884.1">
    <property type="nucleotide sequence ID" value="NZ_FNYW01000021.1"/>
</dbReference>
<dbReference type="InterPro" id="IPR036928">
    <property type="entry name" value="AS_sf"/>
</dbReference>
<dbReference type="OrthoDB" id="3194737at2"/>
<reference evidence="2" key="1">
    <citation type="submission" date="2016-10" db="EMBL/GenBank/DDBJ databases">
        <authorList>
            <person name="Varghese N."/>
            <person name="Submissions S."/>
        </authorList>
    </citation>
    <scope>NUCLEOTIDE SEQUENCE [LARGE SCALE GENOMIC DNA]</scope>
    <source>
        <strain evidence="2">DSM 25751</strain>
    </source>
</reference>
<gene>
    <name evidence="1" type="ORF">SAMN04488113_12112</name>
</gene>
<dbReference type="EMBL" id="FNYW01000021">
    <property type="protein sequence ID" value="SEI79937.1"/>
    <property type="molecule type" value="Genomic_DNA"/>
</dbReference>